<organism evidence="2 3">
    <name type="scientific">Gossypium tomentosum</name>
    <name type="common">Hawaiian cotton</name>
    <name type="synonym">Gossypium sandvicense</name>
    <dbReference type="NCBI Taxonomy" id="34277"/>
    <lineage>
        <taxon>Eukaryota</taxon>
        <taxon>Viridiplantae</taxon>
        <taxon>Streptophyta</taxon>
        <taxon>Embryophyta</taxon>
        <taxon>Tracheophyta</taxon>
        <taxon>Spermatophyta</taxon>
        <taxon>Magnoliopsida</taxon>
        <taxon>eudicotyledons</taxon>
        <taxon>Gunneridae</taxon>
        <taxon>Pentapetalae</taxon>
        <taxon>rosids</taxon>
        <taxon>malvids</taxon>
        <taxon>Malvales</taxon>
        <taxon>Malvaceae</taxon>
        <taxon>Malvoideae</taxon>
        <taxon>Gossypium</taxon>
    </lineage>
</organism>
<protein>
    <submittedName>
        <fullName evidence="2">Uncharacterized protein</fullName>
    </submittedName>
</protein>
<keyword evidence="1" id="KW-1133">Transmembrane helix</keyword>
<accession>A0A5D2L376</accession>
<keyword evidence="1" id="KW-0812">Transmembrane</keyword>
<proteinExistence type="predicted"/>
<feature type="transmembrane region" description="Helical" evidence="1">
    <location>
        <begin position="59"/>
        <end position="81"/>
    </location>
</feature>
<reference evidence="2 3" key="1">
    <citation type="submission" date="2019-07" db="EMBL/GenBank/DDBJ databases">
        <title>WGS assembly of Gossypium tomentosum.</title>
        <authorList>
            <person name="Chen Z.J."/>
            <person name="Sreedasyam A."/>
            <person name="Ando A."/>
            <person name="Song Q."/>
            <person name="De L."/>
            <person name="Hulse-Kemp A."/>
            <person name="Ding M."/>
            <person name="Ye W."/>
            <person name="Kirkbride R."/>
            <person name="Jenkins J."/>
            <person name="Plott C."/>
            <person name="Lovell J."/>
            <person name="Lin Y.-M."/>
            <person name="Vaughn R."/>
            <person name="Liu B."/>
            <person name="Li W."/>
            <person name="Simpson S."/>
            <person name="Scheffler B."/>
            <person name="Saski C."/>
            <person name="Grover C."/>
            <person name="Hu G."/>
            <person name="Conover J."/>
            <person name="Carlson J."/>
            <person name="Shu S."/>
            <person name="Boston L."/>
            <person name="Williams M."/>
            <person name="Peterson D."/>
            <person name="Mcgee K."/>
            <person name="Jones D."/>
            <person name="Wendel J."/>
            <person name="Stelly D."/>
            <person name="Grimwood J."/>
            <person name="Schmutz J."/>
        </authorList>
    </citation>
    <scope>NUCLEOTIDE SEQUENCE [LARGE SCALE GENOMIC DNA]</scope>
    <source>
        <strain evidence="2">7179.01</strain>
    </source>
</reference>
<dbReference type="AlphaFoldDB" id="A0A5D2L376"/>
<feature type="transmembrane region" description="Helical" evidence="1">
    <location>
        <begin position="28"/>
        <end position="47"/>
    </location>
</feature>
<gene>
    <name evidence="2" type="ORF">ES332_D05G335100v1</name>
</gene>
<evidence type="ECO:0000313" key="2">
    <source>
        <dbReference type="EMBL" id="TYH73519.1"/>
    </source>
</evidence>
<name>A0A5D2L376_GOSTO</name>
<dbReference type="Proteomes" id="UP000322667">
    <property type="component" value="Chromosome D05"/>
</dbReference>
<sequence length="111" mass="12778">MKSVNILNKFSKFKILEDAVEKMKPETMGVLLIVFSLLLAMTYQGILKPSGQRITGKSVMSMFTFLLFYISNGGTFLIFWVGNRRLSPTFQKIFYEQFCYRGYISSKMKGS</sequence>
<keyword evidence="3" id="KW-1185">Reference proteome</keyword>
<keyword evidence="1" id="KW-0472">Membrane</keyword>
<evidence type="ECO:0000256" key="1">
    <source>
        <dbReference type="SAM" id="Phobius"/>
    </source>
</evidence>
<evidence type="ECO:0000313" key="3">
    <source>
        <dbReference type="Proteomes" id="UP000322667"/>
    </source>
</evidence>
<dbReference type="EMBL" id="CM017627">
    <property type="protein sequence ID" value="TYH73519.1"/>
    <property type="molecule type" value="Genomic_DNA"/>
</dbReference>